<dbReference type="EC" id="3.5.1.98" evidence="8"/>
<dbReference type="SUPFAM" id="SSF52768">
    <property type="entry name" value="Arginase/deacetylase"/>
    <property type="match status" value="1"/>
</dbReference>
<feature type="compositionally biased region" description="Basic and acidic residues" evidence="12">
    <location>
        <begin position="391"/>
        <end position="405"/>
    </location>
</feature>
<comment type="similarity">
    <text evidence="8">Belongs to the histone deacetylase family. HD Type 1 subfamily.</text>
</comment>
<dbReference type="GO" id="GO:0005634">
    <property type="term" value="C:nucleus"/>
    <property type="evidence" value="ECO:0007669"/>
    <property type="project" value="UniProtKB-SubCell"/>
</dbReference>
<evidence type="ECO:0000256" key="4">
    <source>
        <dbReference type="ARBA" id="ARBA00022853"/>
    </source>
</evidence>
<organism evidence="14 17">
    <name type="scientific">Adineta ricciae</name>
    <name type="common">Rotifer</name>
    <dbReference type="NCBI Taxonomy" id="249248"/>
    <lineage>
        <taxon>Eukaryota</taxon>
        <taxon>Metazoa</taxon>
        <taxon>Spiralia</taxon>
        <taxon>Gnathifera</taxon>
        <taxon>Rotifera</taxon>
        <taxon>Eurotatoria</taxon>
        <taxon>Bdelloidea</taxon>
        <taxon>Adinetida</taxon>
        <taxon>Adinetidae</taxon>
        <taxon>Adineta</taxon>
    </lineage>
</organism>
<comment type="caution">
    <text evidence="14">The sequence shown here is derived from an EMBL/GenBank/DDBJ whole genome shotgun (WGS) entry which is preliminary data.</text>
</comment>
<dbReference type="GO" id="GO:0040029">
    <property type="term" value="P:epigenetic regulation of gene expression"/>
    <property type="evidence" value="ECO:0007669"/>
    <property type="project" value="TreeGrafter"/>
</dbReference>
<evidence type="ECO:0000256" key="11">
    <source>
        <dbReference type="PIRSR" id="PIRSR037913-3"/>
    </source>
</evidence>
<keyword evidence="6 8" id="KW-0804">Transcription</keyword>
<evidence type="ECO:0000256" key="9">
    <source>
        <dbReference type="PIRSR" id="PIRSR037913-1"/>
    </source>
</evidence>
<protein>
    <recommendedName>
        <fullName evidence="8">Histone deacetylase</fullName>
        <ecNumber evidence="8">3.5.1.98</ecNumber>
    </recommendedName>
</protein>
<keyword evidence="11" id="KW-0479">Metal-binding</keyword>
<dbReference type="GO" id="GO:0141221">
    <property type="term" value="F:histone deacetylase activity, hydrolytic mechanism"/>
    <property type="evidence" value="ECO:0007669"/>
    <property type="project" value="UniProtKB-EC"/>
</dbReference>
<proteinExistence type="inferred from homology"/>
<dbReference type="PRINTS" id="PR01271">
    <property type="entry name" value="HISDACETLASE"/>
</dbReference>
<dbReference type="PANTHER" id="PTHR10625">
    <property type="entry name" value="HISTONE DEACETYLASE HDAC1-RELATED"/>
    <property type="match status" value="1"/>
</dbReference>
<dbReference type="InterPro" id="IPR023801">
    <property type="entry name" value="His_deacetylse_dom"/>
</dbReference>
<sequence>MATNKRTFAYMMNPTVGKYHYGPGHPMKPYRVELTNCLVLEYKMHRKMNIYCPSEASIHDMTRFHSEDYVEFLSRVTPNSQEFQRFYSIYNLGDDCPVFTGLFDFCKLYTGASLLSATQLNHKQSDVAINWSGGLHHAKKFEASGFCYVNDIVIAILELLKYHERVLYIDIDVHHGDGVQEAFYFTDRVMTVSFHKYGNNFFPGTGSMYEIGAETGRYYSINVPLREGITDDDYYELVFKPVMSTVMQYYRPKCIVLQCGADSLGGDRLGCFNLSIKGHGKCVSFVMEQNLPVLVVGGGGYTVKNVARCWTYETSLILNEQLSNDIPYHDYIEFFAPDCVLHPNLFNPKIENGNSRQYLELIVQFVNEKLRLLAHAPSVQMHDAPPDLLQTDDHSGAKPTRRADAANEFYDDDNDVDRTDEN</sequence>
<dbReference type="OrthoDB" id="1918432at2759"/>
<comment type="subcellular location">
    <subcellularLocation>
        <location evidence="1 8">Nucleus</location>
    </subcellularLocation>
</comment>
<dbReference type="GO" id="GO:0046872">
    <property type="term" value="F:metal ion binding"/>
    <property type="evidence" value="ECO:0007669"/>
    <property type="project" value="UniProtKB-KW"/>
</dbReference>
<evidence type="ECO:0000256" key="3">
    <source>
        <dbReference type="ARBA" id="ARBA00022801"/>
    </source>
</evidence>
<accession>A0A813XR46</accession>
<reference evidence="14" key="1">
    <citation type="submission" date="2021-02" db="EMBL/GenBank/DDBJ databases">
        <authorList>
            <person name="Nowell W R."/>
        </authorList>
    </citation>
    <scope>NUCLEOTIDE SEQUENCE</scope>
</reference>
<dbReference type="InterPro" id="IPR003084">
    <property type="entry name" value="HDAC_I/II"/>
</dbReference>
<dbReference type="InterPro" id="IPR023696">
    <property type="entry name" value="Ureohydrolase_dom_sf"/>
</dbReference>
<keyword evidence="4 8" id="KW-0156">Chromatin regulator</keyword>
<dbReference type="PIRSF" id="PIRSF037913">
    <property type="entry name" value="His_deacetylse_1"/>
    <property type="match status" value="1"/>
</dbReference>
<feature type="binding site" evidence="10">
    <location>
        <position position="95"/>
    </location>
    <ligand>
        <name>substrate</name>
    </ligand>
</feature>
<feature type="binding site" evidence="10">
    <location>
        <position position="145"/>
    </location>
    <ligand>
        <name>substrate</name>
    </ligand>
</feature>
<dbReference type="EMBL" id="CAJNOJ010000028">
    <property type="protein sequence ID" value="CAF0879901.1"/>
    <property type="molecule type" value="Genomic_DNA"/>
</dbReference>
<evidence type="ECO:0000256" key="12">
    <source>
        <dbReference type="SAM" id="MobiDB-lite"/>
    </source>
</evidence>
<evidence type="ECO:0000256" key="7">
    <source>
        <dbReference type="ARBA" id="ARBA00023242"/>
    </source>
</evidence>
<evidence type="ECO:0000256" key="10">
    <source>
        <dbReference type="PIRSR" id="PIRSR037913-2"/>
    </source>
</evidence>
<dbReference type="Proteomes" id="UP000663828">
    <property type="component" value="Unassembled WGS sequence"/>
</dbReference>
<feature type="region of interest" description="Disordered" evidence="12">
    <location>
        <begin position="383"/>
        <end position="422"/>
    </location>
</feature>
<evidence type="ECO:0000313" key="14">
    <source>
        <dbReference type="EMBL" id="CAF0879901.1"/>
    </source>
</evidence>
<dbReference type="EMBL" id="CAJNOR010000437">
    <property type="protein sequence ID" value="CAF0914363.1"/>
    <property type="molecule type" value="Genomic_DNA"/>
</dbReference>
<comment type="catalytic activity">
    <reaction evidence="8">
        <text>N(6)-acetyl-L-lysyl-[histone] + H2O = L-lysyl-[histone] + acetate</text>
        <dbReference type="Rhea" id="RHEA:58196"/>
        <dbReference type="Rhea" id="RHEA-COMP:9845"/>
        <dbReference type="Rhea" id="RHEA-COMP:11338"/>
        <dbReference type="ChEBI" id="CHEBI:15377"/>
        <dbReference type="ChEBI" id="CHEBI:29969"/>
        <dbReference type="ChEBI" id="CHEBI:30089"/>
        <dbReference type="ChEBI" id="CHEBI:61930"/>
        <dbReference type="EC" id="3.5.1.98"/>
    </reaction>
</comment>
<dbReference type="PRINTS" id="PR01270">
    <property type="entry name" value="HDASUPER"/>
</dbReference>
<dbReference type="InterPro" id="IPR000286">
    <property type="entry name" value="HDACs"/>
</dbReference>
<keyword evidence="3 8" id="KW-0378">Hydrolase</keyword>
<evidence type="ECO:0000256" key="6">
    <source>
        <dbReference type="ARBA" id="ARBA00023163"/>
    </source>
</evidence>
<keyword evidence="2" id="KW-0678">Repressor</keyword>
<evidence type="ECO:0000259" key="13">
    <source>
        <dbReference type="Pfam" id="PF00850"/>
    </source>
</evidence>
<dbReference type="Pfam" id="PF00850">
    <property type="entry name" value="Hist_deacetyl"/>
    <property type="match status" value="1"/>
</dbReference>
<dbReference type="InterPro" id="IPR037138">
    <property type="entry name" value="His_deacetylse_dom_sf"/>
</dbReference>
<name>A0A813XR46_ADIRI</name>
<feature type="binding site" evidence="11">
    <location>
        <position position="262"/>
    </location>
    <ligand>
        <name>a divalent metal cation</name>
        <dbReference type="ChEBI" id="CHEBI:60240"/>
    </ligand>
</feature>
<feature type="binding site" evidence="11">
    <location>
        <position position="172"/>
    </location>
    <ligand>
        <name>a divalent metal cation</name>
        <dbReference type="ChEBI" id="CHEBI:60240"/>
    </ligand>
</feature>
<keyword evidence="5 8" id="KW-0805">Transcription regulation</keyword>
<feature type="active site" description="Proton acceptor" evidence="9">
    <location>
        <position position="137"/>
    </location>
</feature>
<dbReference type="Proteomes" id="UP000663852">
    <property type="component" value="Unassembled WGS sequence"/>
</dbReference>
<keyword evidence="16" id="KW-1185">Reference proteome</keyword>
<evidence type="ECO:0000256" key="2">
    <source>
        <dbReference type="ARBA" id="ARBA00022491"/>
    </source>
</evidence>
<dbReference type="PANTHER" id="PTHR10625:SF36">
    <property type="entry name" value="HISTONE DEACETYLASE 3"/>
    <property type="match status" value="1"/>
</dbReference>
<dbReference type="AlphaFoldDB" id="A0A813XR46"/>
<feature type="binding site" evidence="10">
    <location>
        <position position="301"/>
    </location>
    <ligand>
        <name>substrate</name>
    </ligand>
</feature>
<gene>
    <name evidence="14" type="ORF">EDS130_LOCUS8736</name>
    <name evidence="15" type="ORF">XAT740_LOCUS8699</name>
</gene>
<evidence type="ECO:0000313" key="15">
    <source>
        <dbReference type="EMBL" id="CAF0914363.1"/>
    </source>
</evidence>
<keyword evidence="7 8" id="KW-0539">Nucleus</keyword>
<feature type="binding site" evidence="11">
    <location>
        <position position="174"/>
    </location>
    <ligand>
        <name>a divalent metal cation</name>
        <dbReference type="ChEBI" id="CHEBI:60240"/>
    </ligand>
</feature>
<evidence type="ECO:0000256" key="8">
    <source>
        <dbReference type="PIRNR" id="PIRNR037913"/>
    </source>
</evidence>
<dbReference type="Gene3D" id="3.40.800.20">
    <property type="entry name" value="Histone deacetylase domain"/>
    <property type="match status" value="1"/>
</dbReference>
<evidence type="ECO:0000313" key="16">
    <source>
        <dbReference type="Proteomes" id="UP000663828"/>
    </source>
</evidence>
<feature type="domain" description="Histone deacetylase" evidence="13">
    <location>
        <begin position="25"/>
        <end position="315"/>
    </location>
</feature>
<evidence type="ECO:0000313" key="17">
    <source>
        <dbReference type="Proteomes" id="UP000663852"/>
    </source>
</evidence>
<evidence type="ECO:0000256" key="5">
    <source>
        <dbReference type="ARBA" id="ARBA00023015"/>
    </source>
</evidence>
<evidence type="ECO:0000256" key="1">
    <source>
        <dbReference type="ARBA" id="ARBA00004123"/>
    </source>
</evidence>